<organism evidence="1 2">
    <name type="scientific">Candidatus Thiomargarita nelsonii</name>
    <dbReference type="NCBI Taxonomy" id="1003181"/>
    <lineage>
        <taxon>Bacteria</taxon>
        <taxon>Pseudomonadati</taxon>
        <taxon>Pseudomonadota</taxon>
        <taxon>Gammaproteobacteria</taxon>
        <taxon>Thiotrichales</taxon>
        <taxon>Thiotrichaceae</taxon>
        <taxon>Thiomargarita</taxon>
    </lineage>
</organism>
<keyword evidence="2" id="KW-1185">Reference proteome</keyword>
<evidence type="ECO:0000313" key="1">
    <source>
        <dbReference type="EMBL" id="OAD22549.1"/>
    </source>
</evidence>
<protein>
    <submittedName>
        <fullName evidence="1">Uncharacterized protein</fullName>
    </submittedName>
</protein>
<dbReference type="EMBL" id="LUTY01000877">
    <property type="protein sequence ID" value="OAD22549.1"/>
    <property type="molecule type" value="Genomic_DNA"/>
</dbReference>
<dbReference type="Proteomes" id="UP000076962">
    <property type="component" value="Unassembled WGS sequence"/>
</dbReference>
<gene>
    <name evidence="1" type="ORF">THIOM_001640</name>
</gene>
<reference evidence="1 2" key="1">
    <citation type="submission" date="2016-05" db="EMBL/GenBank/DDBJ databases">
        <title>Single-cell genome of chain-forming Candidatus Thiomargarita nelsonii and comparison to other large sulfur-oxidizing bacteria.</title>
        <authorList>
            <person name="Winkel M."/>
            <person name="Salman V."/>
            <person name="Woyke T."/>
            <person name="Schulz-Vogt H."/>
            <person name="Richter M."/>
            <person name="Flood B."/>
            <person name="Bailey J."/>
            <person name="Amann R."/>
            <person name="Mussmann M."/>
        </authorList>
    </citation>
    <scope>NUCLEOTIDE SEQUENCE [LARGE SCALE GENOMIC DNA]</scope>
    <source>
        <strain evidence="1 2">THI036</strain>
    </source>
</reference>
<accession>A0A176S3T4</accession>
<evidence type="ECO:0000313" key="2">
    <source>
        <dbReference type="Proteomes" id="UP000076962"/>
    </source>
</evidence>
<name>A0A176S3T4_9GAMM</name>
<proteinExistence type="predicted"/>
<sequence length="79" mass="9936">MFFSLFKYIRIFFWFPLWRVGTRKNLRRARRRLRHIQADYKQGKIPLREVSQSIRSWVAHLEHGDTWRLRQKIFESLIF</sequence>
<comment type="caution">
    <text evidence="1">The sequence shown here is derived from an EMBL/GenBank/DDBJ whole genome shotgun (WGS) entry which is preliminary data.</text>
</comment>
<dbReference type="AlphaFoldDB" id="A0A176S3T4"/>